<accession>A0A0K2CYD0</accession>
<gene>
    <name evidence="3" type="ORF">HARRISON_36</name>
</gene>
<evidence type="ECO:0008006" key="5">
    <source>
        <dbReference type="Google" id="ProtNLM"/>
    </source>
</evidence>
<dbReference type="KEGG" id="vg:26613500"/>
<dbReference type="Proteomes" id="UP000204186">
    <property type="component" value="Segment"/>
</dbReference>
<keyword evidence="2" id="KW-0472">Membrane</keyword>
<keyword evidence="4" id="KW-1185">Reference proteome</keyword>
<name>A0A0K2CYD0_9CAUD</name>
<keyword evidence="2" id="KW-1133">Transmembrane helix</keyword>
<dbReference type="Pfam" id="PF16935">
    <property type="entry name" value="Hol_Tox"/>
    <property type="match status" value="1"/>
</dbReference>
<feature type="transmembrane region" description="Helical" evidence="2">
    <location>
        <begin position="28"/>
        <end position="48"/>
    </location>
</feature>
<dbReference type="InterPro" id="IPR031616">
    <property type="entry name" value="BsrE-like"/>
</dbReference>
<dbReference type="GeneID" id="26613500"/>
<dbReference type="EMBL" id="KT361651">
    <property type="protein sequence ID" value="ALA12437.1"/>
    <property type="molecule type" value="Genomic_DNA"/>
</dbReference>
<proteinExistence type="predicted"/>
<organism evidence="3 4">
    <name type="scientific">Paenibacillus phage Harrison</name>
    <dbReference type="NCBI Taxonomy" id="1636257"/>
    <lineage>
        <taxon>Viruses</taxon>
        <taxon>Duplodnaviria</taxon>
        <taxon>Heunggongvirae</taxon>
        <taxon>Uroviricota</taxon>
        <taxon>Caudoviricetes</taxon>
        <taxon>Gochnauervirinae</taxon>
        <taxon>Harrisonvirus</taxon>
        <taxon>Harrisonvirus harrison</taxon>
    </lineage>
</organism>
<evidence type="ECO:0000313" key="4">
    <source>
        <dbReference type="Proteomes" id="UP000204186"/>
    </source>
</evidence>
<evidence type="ECO:0000256" key="1">
    <source>
        <dbReference type="SAM" id="MobiDB-lite"/>
    </source>
</evidence>
<evidence type="ECO:0000256" key="2">
    <source>
        <dbReference type="SAM" id="Phobius"/>
    </source>
</evidence>
<keyword evidence="2" id="KW-0812">Transmembrane</keyword>
<protein>
    <recommendedName>
        <fullName evidence="5">Holin-like toxin</fullName>
    </recommendedName>
</protein>
<dbReference type="RefSeq" id="YP_009193849.1">
    <property type="nucleotide sequence ID" value="NC_028746.1"/>
</dbReference>
<sequence length="52" mass="5863">MWYNGTSNSGLRGRSASPRKGGDAMETFQALQLMFLFGMFILALLTFIQKMK</sequence>
<reference evidence="3 4" key="1">
    <citation type="journal article" date="2015" name="Genome Announc.">
        <title>Complete Genome Sequences of Nine Phages Capable of Infecting Paenibacillus larvae, the Causative Agent of American Foulbrood Disease in Honeybees.</title>
        <authorList>
            <person name="Tsourkas P.K."/>
            <person name="Yost D.G."/>
            <person name="Krohn A."/>
            <person name="LeBlanc L."/>
            <person name="Zhang A."/>
            <person name="Stamereilers C."/>
            <person name="Amy P.S."/>
        </authorList>
    </citation>
    <scope>NUCLEOTIDE SEQUENCE [LARGE SCALE GENOMIC DNA]</scope>
</reference>
<feature type="region of interest" description="Disordered" evidence="1">
    <location>
        <begin position="1"/>
        <end position="22"/>
    </location>
</feature>
<feature type="compositionally biased region" description="Polar residues" evidence="1">
    <location>
        <begin position="1"/>
        <end position="10"/>
    </location>
</feature>
<evidence type="ECO:0000313" key="3">
    <source>
        <dbReference type="EMBL" id="ALA12437.1"/>
    </source>
</evidence>